<name>A0ABT4LGM5_9PROT</name>
<dbReference type="PANTHER" id="PTHR35936">
    <property type="entry name" value="MEMBRANE-BOUND LYTIC MUREIN TRANSGLYCOSYLASE F"/>
    <property type="match status" value="1"/>
</dbReference>
<accession>A0ABT4LGM5</accession>
<sequence>MFSLIMLFARSMGTAPKSFSGKSAPSPDSPLRFLIRITLFFFFSLTALCTAALSSANAEDRIRYGLSHWPPFALTEQTQPTGIDYDIAMEISRRMAIPFEVRACPFKRCLIEMERGDLDLMSGIARNDERAVYMNYSDTPYHAVSVVFFVRAGEQDRLKKYDDLYNLRTGAVVSSHYFEPFNNDEKIAKAEVAKEQKLLPMLNTGRIDTYVGTDPNASYEILTLGYKDKLVKALYNPGVEVPVYFAFSRVSAFQSKTGELGRIIKEMHQDGTIKTILAKYQ</sequence>
<evidence type="ECO:0000256" key="1">
    <source>
        <dbReference type="ARBA" id="ARBA00022729"/>
    </source>
</evidence>
<dbReference type="SMART" id="SM00062">
    <property type="entry name" value="PBPb"/>
    <property type="match status" value="1"/>
</dbReference>
<dbReference type="RefSeq" id="WP_269422461.1">
    <property type="nucleotide sequence ID" value="NZ_JAPWGY010000002.1"/>
</dbReference>
<evidence type="ECO:0000313" key="3">
    <source>
        <dbReference type="EMBL" id="MCZ4280251.1"/>
    </source>
</evidence>
<evidence type="ECO:0000313" key="4">
    <source>
        <dbReference type="Proteomes" id="UP001069802"/>
    </source>
</evidence>
<dbReference type="InterPro" id="IPR001638">
    <property type="entry name" value="Solute-binding_3/MltF_N"/>
</dbReference>
<dbReference type="Gene3D" id="3.40.190.10">
    <property type="entry name" value="Periplasmic binding protein-like II"/>
    <property type="match status" value="2"/>
</dbReference>
<feature type="domain" description="Solute-binding protein family 3/N-terminal" evidence="2">
    <location>
        <begin position="61"/>
        <end position="281"/>
    </location>
</feature>
<keyword evidence="4" id="KW-1185">Reference proteome</keyword>
<keyword evidence="1" id="KW-0732">Signal</keyword>
<organism evidence="3 4">
    <name type="scientific">Kiloniella laminariae</name>
    <dbReference type="NCBI Taxonomy" id="454162"/>
    <lineage>
        <taxon>Bacteria</taxon>
        <taxon>Pseudomonadati</taxon>
        <taxon>Pseudomonadota</taxon>
        <taxon>Alphaproteobacteria</taxon>
        <taxon>Rhodospirillales</taxon>
        <taxon>Kiloniellaceae</taxon>
        <taxon>Kiloniella</taxon>
    </lineage>
</organism>
<gene>
    <name evidence="3" type="ORF">O4H49_05655</name>
</gene>
<dbReference type="PANTHER" id="PTHR35936:SF25">
    <property type="entry name" value="ABC TRANSPORTER SUBSTRATE-BINDING PROTEIN"/>
    <property type="match status" value="1"/>
</dbReference>
<reference evidence="3" key="1">
    <citation type="submission" date="2022-12" db="EMBL/GenBank/DDBJ databases">
        <title>Bacterial isolates from different developmental stages of Nematostella vectensis.</title>
        <authorList>
            <person name="Fraune S."/>
        </authorList>
    </citation>
    <scope>NUCLEOTIDE SEQUENCE</scope>
    <source>
        <strain evidence="3">G21630-S1</strain>
    </source>
</reference>
<dbReference type="Proteomes" id="UP001069802">
    <property type="component" value="Unassembled WGS sequence"/>
</dbReference>
<protein>
    <submittedName>
        <fullName evidence="3">Transporter substrate-binding domain-containing protein</fullName>
    </submittedName>
</protein>
<proteinExistence type="predicted"/>
<evidence type="ECO:0000259" key="2">
    <source>
        <dbReference type="SMART" id="SM00062"/>
    </source>
</evidence>
<dbReference type="Pfam" id="PF00497">
    <property type="entry name" value="SBP_bac_3"/>
    <property type="match status" value="1"/>
</dbReference>
<dbReference type="SUPFAM" id="SSF53850">
    <property type="entry name" value="Periplasmic binding protein-like II"/>
    <property type="match status" value="1"/>
</dbReference>
<dbReference type="EMBL" id="JAPWGY010000002">
    <property type="protein sequence ID" value="MCZ4280251.1"/>
    <property type="molecule type" value="Genomic_DNA"/>
</dbReference>
<comment type="caution">
    <text evidence="3">The sequence shown here is derived from an EMBL/GenBank/DDBJ whole genome shotgun (WGS) entry which is preliminary data.</text>
</comment>